<organism evidence="1">
    <name type="scientific">Bacillus phage PHBA67-T</name>
    <dbReference type="NCBI Taxonomy" id="3233536"/>
    <lineage>
        <taxon>Viruses</taxon>
        <taxon>Duplodnaviria</taxon>
        <taxon>Heunggongvirae</taxon>
        <taxon>Uroviricota</taxon>
        <taxon>Caudoviricetes</taxon>
    </lineage>
</organism>
<proteinExistence type="predicted"/>
<sequence>MFDRGDSIDQSGDNNLAFLNSEVNIVVSIYDEIDQLIRNGKFNEVAELMKQVNNFIGTKHPFYPHYRYKPVQFGDTVIYEHEPLTSEAKDKYPLSMKGTFKIPKEKLDGYNTLDELFEDAYFKQEEIEINMTSLTTWLGDTLVETPNLDASLSSAKAKWVISPKPLPEPLKLSLYFKGKTDITIIDYLEMGISGKEDNKFILIDNSKQKNTKLLVSLVLPINSNSDGEYITIHDATLNLKIKNEFRGNVEALRSLLYFFKLTSDKSKKLALKNLSENNDFLIVSNVSFNGDVTELEKDYHFFDRLFKVEKYYNLTFTVPEILNQDNWETLEILERSMENKPIIKKLQKVTMKFTEKESVQNILSVFDSEKIVKKLKLTNSGPEGRIEFFNVVIPIEKVESIYNSVQIVDLDRLHGKLEYMDEGESIKIVFIPGEDPEFKQFYYFKTASEI</sequence>
<gene>
    <name evidence="1" type="ORF">PMBFJFDG_00078</name>
</gene>
<dbReference type="EMBL" id="PP938272">
    <property type="protein sequence ID" value="XCA48797.1"/>
    <property type="molecule type" value="Genomic_DNA"/>
</dbReference>
<accession>A0AAU7YRD9</accession>
<reference evidence="1" key="1">
    <citation type="submission" date="2024-06" db="EMBL/GenBank/DDBJ databases">
        <authorList>
            <person name="Guo B."/>
        </authorList>
    </citation>
    <scope>NUCLEOTIDE SEQUENCE</scope>
</reference>
<evidence type="ECO:0000313" key="1">
    <source>
        <dbReference type="EMBL" id="XCA48797.1"/>
    </source>
</evidence>
<name>A0AAU7YRD9_9CAUD</name>
<protein>
    <submittedName>
        <fullName evidence="1">Uncharacterized protein</fullName>
    </submittedName>
</protein>